<name>A0A5A7PBC4_STRAF</name>
<feature type="compositionally biased region" description="Basic and acidic residues" evidence="1">
    <location>
        <begin position="34"/>
        <end position="46"/>
    </location>
</feature>
<sequence>MITEHPSIQNINHNTNITPLLVDIPILNSPPDNNKPEPSESSDPHKNIKPLRPVIINRKPSSENMLVEMEILDQNTPLNINNKRALPEDPTYNPLTSLETKKYAADEGC</sequence>
<organism evidence="2 3">
    <name type="scientific">Striga asiatica</name>
    <name type="common">Asiatic witchweed</name>
    <name type="synonym">Buchnera asiatica</name>
    <dbReference type="NCBI Taxonomy" id="4170"/>
    <lineage>
        <taxon>Eukaryota</taxon>
        <taxon>Viridiplantae</taxon>
        <taxon>Streptophyta</taxon>
        <taxon>Embryophyta</taxon>
        <taxon>Tracheophyta</taxon>
        <taxon>Spermatophyta</taxon>
        <taxon>Magnoliopsida</taxon>
        <taxon>eudicotyledons</taxon>
        <taxon>Gunneridae</taxon>
        <taxon>Pentapetalae</taxon>
        <taxon>asterids</taxon>
        <taxon>lamiids</taxon>
        <taxon>Lamiales</taxon>
        <taxon>Orobanchaceae</taxon>
        <taxon>Buchnereae</taxon>
        <taxon>Striga</taxon>
    </lineage>
</organism>
<feature type="compositionally biased region" description="Basic and acidic residues" evidence="1">
    <location>
        <begin position="99"/>
        <end position="109"/>
    </location>
</feature>
<proteinExistence type="predicted"/>
<evidence type="ECO:0000313" key="2">
    <source>
        <dbReference type="EMBL" id="GER29798.1"/>
    </source>
</evidence>
<dbReference type="Proteomes" id="UP000325081">
    <property type="component" value="Unassembled WGS sequence"/>
</dbReference>
<evidence type="ECO:0000256" key="1">
    <source>
        <dbReference type="SAM" id="MobiDB-lite"/>
    </source>
</evidence>
<feature type="region of interest" description="Disordered" evidence="1">
    <location>
        <begin position="80"/>
        <end position="109"/>
    </location>
</feature>
<reference evidence="3" key="1">
    <citation type="journal article" date="2019" name="Curr. Biol.">
        <title>Genome Sequence of Striga asiatica Provides Insight into the Evolution of Plant Parasitism.</title>
        <authorList>
            <person name="Yoshida S."/>
            <person name="Kim S."/>
            <person name="Wafula E.K."/>
            <person name="Tanskanen J."/>
            <person name="Kim Y.M."/>
            <person name="Honaas L."/>
            <person name="Yang Z."/>
            <person name="Spallek T."/>
            <person name="Conn C.E."/>
            <person name="Ichihashi Y."/>
            <person name="Cheong K."/>
            <person name="Cui S."/>
            <person name="Der J.P."/>
            <person name="Gundlach H."/>
            <person name="Jiao Y."/>
            <person name="Hori C."/>
            <person name="Ishida J.K."/>
            <person name="Kasahara H."/>
            <person name="Kiba T."/>
            <person name="Kim M.S."/>
            <person name="Koo N."/>
            <person name="Laohavisit A."/>
            <person name="Lee Y.H."/>
            <person name="Lumba S."/>
            <person name="McCourt P."/>
            <person name="Mortimer J.C."/>
            <person name="Mutuku J.M."/>
            <person name="Nomura T."/>
            <person name="Sasaki-Sekimoto Y."/>
            <person name="Seto Y."/>
            <person name="Wang Y."/>
            <person name="Wakatake T."/>
            <person name="Sakakibara H."/>
            <person name="Demura T."/>
            <person name="Yamaguchi S."/>
            <person name="Yoneyama K."/>
            <person name="Manabe R.I."/>
            <person name="Nelson D.C."/>
            <person name="Schulman A.H."/>
            <person name="Timko M.P."/>
            <person name="dePamphilis C.W."/>
            <person name="Choi D."/>
            <person name="Shirasu K."/>
        </authorList>
    </citation>
    <scope>NUCLEOTIDE SEQUENCE [LARGE SCALE GENOMIC DNA]</scope>
    <source>
        <strain evidence="3">cv. UVA1</strain>
    </source>
</reference>
<feature type="region of interest" description="Disordered" evidence="1">
    <location>
        <begin position="23"/>
        <end position="51"/>
    </location>
</feature>
<protein>
    <submittedName>
        <fullName evidence="2">Peptidyl-prolyl cis-trans isomerase</fullName>
    </submittedName>
</protein>
<dbReference type="GO" id="GO:0016853">
    <property type="term" value="F:isomerase activity"/>
    <property type="evidence" value="ECO:0007669"/>
    <property type="project" value="UniProtKB-KW"/>
</dbReference>
<accession>A0A5A7PBC4</accession>
<comment type="caution">
    <text evidence="2">The sequence shown here is derived from an EMBL/GenBank/DDBJ whole genome shotgun (WGS) entry which is preliminary data.</text>
</comment>
<gene>
    <name evidence="2" type="ORF">STAS_05697</name>
</gene>
<dbReference type="EMBL" id="BKCP01004283">
    <property type="protein sequence ID" value="GER29798.1"/>
    <property type="molecule type" value="Genomic_DNA"/>
</dbReference>
<dbReference type="AlphaFoldDB" id="A0A5A7PBC4"/>
<keyword evidence="3" id="KW-1185">Reference proteome</keyword>
<evidence type="ECO:0000313" key="3">
    <source>
        <dbReference type="Proteomes" id="UP000325081"/>
    </source>
</evidence>
<keyword evidence="2" id="KW-0413">Isomerase</keyword>